<feature type="signal peptide" evidence="1">
    <location>
        <begin position="1"/>
        <end position="22"/>
    </location>
</feature>
<evidence type="ECO:0000313" key="3">
    <source>
        <dbReference type="Proteomes" id="UP000029556"/>
    </source>
</evidence>
<comment type="caution">
    <text evidence="2">The sequence shown here is derived from an EMBL/GenBank/DDBJ whole genome shotgun (WGS) entry which is preliminary data.</text>
</comment>
<evidence type="ECO:0000256" key="1">
    <source>
        <dbReference type="SAM" id="SignalP"/>
    </source>
</evidence>
<accession>A0A096B0H5</accession>
<dbReference type="AlphaFoldDB" id="A0A096B0H5"/>
<proteinExistence type="predicted"/>
<name>A0A096B0H5_9BACT</name>
<evidence type="ECO:0000313" key="2">
    <source>
        <dbReference type="EMBL" id="KGF36297.1"/>
    </source>
</evidence>
<feature type="chain" id="PRO_5001916813" evidence="1">
    <location>
        <begin position="23"/>
        <end position="669"/>
    </location>
</feature>
<dbReference type="InterPro" id="IPR008928">
    <property type="entry name" value="6-hairpin_glycosidase_sf"/>
</dbReference>
<organism evidence="2 3">
    <name type="scientific">Hoylesella buccalis DNF00853</name>
    <dbReference type="NCBI Taxonomy" id="1401074"/>
    <lineage>
        <taxon>Bacteria</taxon>
        <taxon>Pseudomonadati</taxon>
        <taxon>Bacteroidota</taxon>
        <taxon>Bacteroidia</taxon>
        <taxon>Bacteroidales</taxon>
        <taxon>Prevotellaceae</taxon>
        <taxon>Hoylesella</taxon>
    </lineage>
</organism>
<dbReference type="Proteomes" id="UP000029556">
    <property type="component" value="Unassembled WGS sequence"/>
</dbReference>
<keyword evidence="1" id="KW-0732">Signal</keyword>
<reference evidence="2 3" key="1">
    <citation type="submission" date="2014-07" db="EMBL/GenBank/DDBJ databases">
        <authorList>
            <person name="McCorrison J."/>
            <person name="Sanka R."/>
            <person name="Torralba M."/>
            <person name="Gillis M."/>
            <person name="Haft D.H."/>
            <person name="Methe B."/>
            <person name="Sutton G."/>
            <person name="Nelson K.E."/>
        </authorList>
    </citation>
    <scope>NUCLEOTIDE SEQUENCE [LARGE SCALE GENOMIC DNA]</scope>
    <source>
        <strain evidence="2 3">DNF00853</strain>
    </source>
</reference>
<dbReference type="SUPFAM" id="SSF48208">
    <property type="entry name" value="Six-hairpin glycosidases"/>
    <property type="match status" value="1"/>
</dbReference>
<dbReference type="OrthoDB" id="1392261at2"/>
<dbReference type="GO" id="GO:0005975">
    <property type="term" value="P:carbohydrate metabolic process"/>
    <property type="evidence" value="ECO:0007669"/>
    <property type="project" value="InterPro"/>
</dbReference>
<dbReference type="EMBL" id="JRNN01000028">
    <property type="protein sequence ID" value="KGF36297.1"/>
    <property type="molecule type" value="Genomic_DNA"/>
</dbReference>
<protein>
    <submittedName>
        <fullName evidence="2">Uncharacterized protein</fullName>
    </submittedName>
</protein>
<dbReference type="RefSeq" id="WP_036871831.1">
    <property type="nucleotide sequence ID" value="NZ_JRNN01000028.1"/>
</dbReference>
<sequence>MKKALKSLLLTCALLASQMTYATDVESHISLKQPGNKAVTYTLTDRNGKLEASAPLPLTLTKTVSRHGEDEMITVTIRANEKVYFNFGGAVSTGFNTNDCDFYLPGFWYHKNLRSPKEAPSFHTSKSWNVREDRLSSPLSGAFNLKSGQGMTILRQLDEPAEALTTAQEGEVIVSGNTSIGYVGFDNESGVAKLTFGFPYVETPKRYIRKLTLAPSIEAFMKLEKGESRTLTWIVRKEQAADFSEFLANTWTSTFDRMQPQPLRALYTAEEMKSTMSNYFRRSYVSKYPLKFNSGMTLHIDRCTPVGEVQLGFVGRVLLNAFNQIEYGEKNGQSDLVRQGQAIFDSYLEHGFTQNGYLRDFVNFDREGLNAQEVHSIRQQSEAVYAILHYLKYEKSKGRKHKSWETKTRALLDNLIKLQKADGHFARKFNDDGSDVDASGGSTPSATSTLVMGYRYFSHKNYLKSAKRTVDYVEKNIIAPADYFSSTLDANCEDKEAAIAAVTSTYYLAMVTKGKERQHYIDLCRKATYFALSWYYLWDVPFAEGQMLGDLGFRSRGWGNVSVENNHIDVFVFEFPHIMKWLGTQINEPRFGSMYDVIYSSLNQLLPTTNRMCGIGMEGFYPEVVQHTAWDYGRNGKGFYNDIFAPGWTVASLWELYSPTRTSDFLLKK</sequence>
<gene>
    <name evidence="2" type="ORF">HMPREF2137_02275</name>
</gene>